<dbReference type="RefSeq" id="WP_157926224.1">
    <property type="nucleotide sequence ID" value="NZ_CP138495.1"/>
</dbReference>
<dbReference type="Proteomes" id="UP000231564">
    <property type="component" value="Chromosome MARIT"/>
</dbReference>
<reference evidence="1 2" key="1">
    <citation type="submission" date="2016-11" db="EMBL/GenBank/DDBJ databases">
        <authorList>
            <person name="Jaros S."/>
            <person name="Januszkiewicz K."/>
            <person name="Wedrychowicz H."/>
        </authorList>
    </citation>
    <scope>NUCLEOTIDE SEQUENCE [LARGE SCALE GENOMIC DNA]</scope>
    <source>
        <strain evidence="1">NCIMB 2154T</strain>
    </source>
</reference>
<sequence>MKSPYFLLLSLVITVCSCNTTSDLQTEFNCNHKTSYSNLKKHADVRGLFNMKIPKHWKTKLYYDNTQSSIYTADTTKSLTKSTLIDVTIIHNPINFDVDFQKKMEKQSKAEQLHILKSRSFSFFKRVSYFNLAKGKRGKYTYHILNLFIKTNSDNFIHIKTEVYGDSLVDKRFCEAIKLIELIELNQ</sequence>
<name>A0A2H1E9M1_9FLAO</name>
<organism evidence="1 2">
    <name type="scientific">Tenacibaculum maritimum NCIMB 2154</name>
    <dbReference type="NCBI Taxonomy" id="1349785"/>
    <lineage>
        <taxon>Bacteria</taxon>
        <taxon>Pseudomonadati</taxon>
        <taxon>Bacteroidota</taxon>
        <taxon>Flavobacteriia</taxon>
        <taxon>Flavobacteriales</taxon>
        <taxon>Flavobacteriaceae</taxon>
        <taxon>Tenacibaculum</taxon>
    </lineage>
</organism>
<evidence type="ECO:0008006" key="3">
    <source>
        <dbReference type="Google" id="ProtNLM"/>
    </source>
</evidence>
<gene>
    <name evidence="1" type="ORF">MARIT_1534</name>
</gene>
<dbReference type="GeneID" id="47723055"/>
<evidence type="ECO:0000313" key="1">
    <source>
        <dbReference type="EMBL" id="SFZ82316.1"/>
    </source>
</evidence>
<dbReference type="AlphaFoldDB" id="A0A2H1E9M1"/>
<dbReference type="OrthoDB" id="1201582at2"/>
<dbReference type="PROSITE" id="PS51257">
    <property type="entry name" value="PROKAR_LIPOPROTEIN"/>
    <property type="match status" value="1"/>
</dbReference>
<protein>
    <recommendedName>
        <fullName evidence="3">Lipoprotein</fullName>
    </recommendedName>
</protein>
<evidence type="ECO:0000313" key="2">
    <source>
        <dbReference type="Proteomes" id="UP000231564"/>
    </source>
</evidence>
<accession>A0A2H1E9M1</accession>
<proteinExistence type="predicted"/>
<dbReference type="STRING" id="1349785.GCA_000509405_01909"/>
<dbReference type="EMBL" id="LT634361">
    <property type="protein sequence ID" value="SFZ82316.1"/>
    <property type="molecule type" value="Genomic_DNA"/>
</dbReference>
<dbReference type="KEGG" id="tmar:MARIT_1534"/>
<keyword evidence="2" id="KW-1185">Reference proteome</keyword>